<evidence type="ECO:0000313" key="1">
    <source>
        <dbReference type="EMBL" id="PKY62617.1"/>
    </source>
</evidence>
<sequence length="243" mass="28467">MERIGFTTLGELIRQANDDKVDVIPTRIITEIHPQGCGILGFIYNYSQNINNFCEYVKRLEFFEDNHYMIICTTSEQLTEWTKCKNFQIDLSFKRVVGEINEFEINYYNPEHNLILTFARIFTNSANTIAYQRMFRALFDLVKQLTGSSVQFQHIHKAGWNCIIADLDYEIDGTKSWEEHLIYIFKSCQEEKNYDDSVKNNMYALLSAESEDMINKLFNNIQMADESTSADCKIVRPPYDFSI</sequence>
<comment type="caution">
    <text evidence="1">The sequence shown here is derived from an EMBL/GenBank/DDBJ whole genome shotgun (WGS) entry which is preliminary data.</text>
</comment>
<dbReference type="VEuPathDB" id="FungiDB:RhiirFUN_005991"/>
<name>A0A2I1HUR4_9GLOM</name>
<accession>A0A2I1HUR4</accession>
<dbReference type="VEuPathDB" id="FungiDB:FUN_022839"/>
<gene>
    <name evidence="1" type="ORF">RhiirA4_489398</name>
</gene>
<dbReference type="AlphaFoldDB" id="A0A2I1HUR4"/>
<reference evidence="1 2" key="1">
    <citation type="submission" date="2015-10" db="EMBL/GenBank/DDBJ databases">
        <title>Genome analyses suggest a sexual origin of heterokaryosis in a supposedly ancient asexual fungus.</title>
        <authorList>
            <person name="Ropars J."/>
            <person name="Sedzielewska K."/>
            <person name="Noel J."/>
            <person name="Charron P."/>
            <person name="Farinelli L."/>
            <person name="Marton T."/>
            <person name="Kruger M."/>
            <person name="Pelin A."/>
            <person name="Brachmann A."/>
            <person name="Corradi N."/>
        </authorList>
    </citation>
    <scope>NUCLEOTIDE SEQUENCE [LARGE SCALE GENOMIC DNA]</scope>
    <source>
        <strain evidence="1 2">A4</strain>
    </source>
</reference>
<organism evidence="1 2">
    <name type="scientific">Rhizophagus irregularis</name>
    <dbReference type="NCBI Taxonomy" id="588596"/>
    <lineage>
        <taxon>Eukaryota</taxon>
        <taxon>Fungi</taxon>
        <taxon>Fungi incertae sedis</taxon>
        <taxon>Mucoromycota</taxon>
        <taxon>Glomeromycotina</taxon>
        <taxon>Glomeromycetes</taxon>
        <taxon>Glomerales</taxon>
        <taxon>Glomeraceae</taxon>
        <taxon>Rhizophagus</taxon>
    </lineage>
</organism>
<keyword evidence="2" id="KW-1185">Reference proteome</keyword>
<protein>
    <recommendedName>
        <fullName evidence="3">MULE transposase domain-containing protein</fullName>
    </recommendedName>
</protein>
<evidence type="ECO:0000313" key="2">
    <source>
        <dbReference type="Proteomes" id="UP000234323"/>
    </source>
</evidence>
<proteinExistence type="predicted"/>
<dbReference type="EMBL" id="LLXI01007540">
    <property type="protein sequence ID" value="PKY62617.1"/>
    <property type="molecule type" value="Genomic_DNA"/>
</dbReference>
<dbReference type="VEuPathDB" id="FungiDB:RhiirA1_486692"/>
<evidence type="ECO:0008006" key="3">
    <source>
        <dbReference type="Google" id="ProtNLM"/>
    </source>
</evidence>
<dbReference type="Proteomes" id="UP000234323">
    <property type="component" value="Unassembled WGS sequence"/>
</dbReference>